<feature type="domain" description="DUF4180" evidence="2">
    <location>
        <begin position="196"/>
        <end position="303"/>
    </location>
</feature>
<dbReference type="InterPro" id="IPR025438">
    <property type="entry name" value="DUF4180"/>
</dbReference>
<feature type="domain" description="Transcription regulator PadR N-terminal" evidence="1">
    <location>
        <begin position="7"/>
        <end position="80"/>
    </location>
</feature>
<dbReference type="PANTHER" id="PTHR43252">
    <property type="entry name" value="TRANSCRIPTIONAL REGULATOR YQJI"/>
    <property type="match status" value="1"/>
</dbReference>
<protein>
    <submittedName>
        <fullName evidence="3">PadR family transcriptional regulator</fullName>
    </submittedName>
</protein>
<dbReference type="Proteomes" id="UP000298246">
    <property type="component" value="Unassembled WGS sequence"/>
</dbReference>
<dbReference type="PANTHER" id="PTHR43252:SF6">
    <property type="entry name" value="NEGATIVE TRANSCRIPTION REGULATOR PADR"/>
    <property type="match status" value="1"/>
</dbReference>
<dbReference type="InterPro" id="IPR036388">
    <property type="entry name" value="WH-like_DNA-bd_sf"/>
</dbReference>
<dbReference type="AlphaFoldDB" id="A0A4Y8Q5Y5"/>
<dbReference type="InterPro" id="IPR036390">
    <property type="entry name" value="WH_DNA-bd_sf"/>
</dbReference>
<name>A0A4Y8Q5Y5_9BACL</name>
<proteinExistence type="predicted"/>
<sequence>MSIHFALLGLLSCRPLTGYDLKKIIQESPFMYWSGNNNQIYKALVELLDEGQVTCEVQQQESAPPKKVYTITSSGLSELKKGVLAPPEPPEMKKTFLLQLAWSDLLDAAEWEGLLSAYEQEVRMRLLLGQEQRRRGSAFAPGRTPREQRLWSMIDDNIEAFYRHELQWVQQLREEFGSSDNKEDKKMNVEHKQYQGAAYIVYTPEAAPLATEQDVLDLIAVCMETDVWRVLLPAEALADDFFKLRTGLAGYMLQKFANYRVRGALVITDESKLKGKMKELVAELNRGGEFRVFNDRGEAEVWLVG</sequence>
<evidence type="ECO:0000259" key="1">
    <source>
        <dbReference type="Pfam" id="PF03551"/>
    </source>
</evidence>
<evidence type="ECO:0000313" key="3">
    <source>
        <dbReference type="EMBL" id="TFE88600.1"/>
    </source>
</evidence>
<keyword evidence="4" id="KW-1185">Reference proteome</keyword>
<accession>A0A4Y8Q5Y5</accession>
<evidence type="ECO:0000313" key="4">
    <source>
        <dbReference type="Proteomes" id="UP000298246"/>
    </source>
</evidence>
<dbReference type="Pfam" id="PF03551">
    <property type="entry name" value="PadR"/>
    <property type="match status" value="1"/>
</dbReference>
<dbReference type="OrthoDB" id="8595425at2"/>
<dbReference type="Pfam" id="PF13788">
    <property type="entry name" value="DUF4180"/>
    <property type="match status" value="1"/>
</dbReference>
<organism evidence="3 4">
    <name type="scientific">Paenibacillus athensensis</name>
    <dbReference type="NCBI Taxonomy" id="1967502"/>
    <lineage>
        <taxon>Bacteria</taxon>
        <taxon>Bacillati</taxon>
        <taxon>Bacillota</taxon>
        <taxon>Bacilli</taxon>
        <taxon>Bacillales</taxon>
        <taxon>Paenibacillaceae</taxon>
        <taxon>Paenibacillus</taxon>
    </lineage>
</organism>
<evidence type="ECO:0000259" key="2">
    <source>
        <dbReference type="Pfam" id="PF13788"/>
    </source>
</evidence>
<gene>
    <name evidence="3" type="ORF">B5M42_09110</name>
</gene>
<dbReference type="RefSeq" id="WP_134751975.1">
    <property type="nucleotide sequence ID" value="NZ_MYFO02000002.1"/>
</dbReference>
<dbReference type="InterPro" id="IPR005149">
    <property type="entry name" value="Tscrpt_reg_PadR_N"/>
</dbReference>
<dbReference type="SUPFAM" id="SSF46785">
    <property type="entry name" value="Winged helix' DNA-binding domain"/>
    <property type="match status" value="1"/>
</dbReference>
<comment type="caution">
    <text evidence="3">The sequence shown here is derived from an EMBL/GenBank/DDBJ whole genome shotgun (WGS) entry which is preliminary data.</text>
</comment>
<dbReference type="Gene3D" id="1.10.10.10">
    <property type="entry name" value="Winged helix-like DNA-binding domain superfamily/Winged helix DNA-binding domain"/>
    <property type="match status" value="1"/>
</dbReference>
<dbReference type="EMBL" id="MYFO01000009">
    <property type="protein sequence ID" value="TFE88600.1"/>
    <property type="molecule type" value="Genomic_DNA"/>
</dbReference>
<reference evidence="3 4" key="1">
    <citation type="submission" date="2017-03" db="EMBL/GenBank/DDBJ databases">
        <title>Isolation of Levoglucosan Utilizing Bacteria.</title>
        <authorList>
            <person name="Arya A.S."/>
        </authorList>
    </citation>
    <scope>NUCLEOTIDE SEQUENCE [LARGE SCALE GENOMIC DNA]</scope>
    <source>
        <strain evidence="3 4">MEC069</strain>
    </source>
</reference>